<accession>A0A167QV16</accession>
<evidence type="ECO:0000259" key="9">
    <source>
        <dbReference type="PROSITE" id="PS50048"/>
    </source>
</evidence>
<proteinExistence type="predicted"/>
<keyword evidence="6" id="KW-0804">Transcription</keyword>
<protein>
    <submittedName>
        <fullName evidence="10">Transcription factor</fullName>
    </submittedName>
</protein>
<dbReference type="GO" id="GO:0005634">
    <property type="term" value="C:nucleus"/>
    <property type="evidence" value="ECO:0007669"/>
    <property type="project" value="UniProtKB-SubCell"/>
</dbReference>
<dbReference type="SUPFAM" id="SSF57701">
    <property type="entry name" value="Zn2/Cys6 DNA-binding domain"/>
    <property type="match status" value="1"/>
</dbReference>
<dbReference type="PROSITE" id="PS50048">
    <property type="entry name" value="ZN2_CY6_FUNGAL_2"/>
    <property type="match status" value="1"/>
</dbReference>
<keyword evidence="5" id="KW-0238">DNA-binding</keyword>
<comment type="caution">
    <text evidence="10">The sequence shown here is derived from an EMBL/GenBank/DDBJ whole genome shotgun (WGS) entry which is preliminary data.</text>
</comment>
<dbReference type="GO" id="GO:0003677">
    <property type="term" value="F:DNA binding"/>
    <property type="evidence" value="ECO:0007669"/>
    <property type="project" value="UniProtKB-KW"/>
</dbReference>
<evidence type="ECO:0000256" key="7">
    <source>
        <dbReference type="ARBA" id="ARBA00023242"/>
    </source>
</evidence>
<dbReference type="CDD" id="cd12148">
    <property type="entry name" value="fungal_TF_MHR"/>
    <property type="match status" value="1"/>
</dbReference>
<comment type="subcellular location">
    <subcellularLocation>
        <location evidence="1">Nucleus</location>
    </subcellularLocation>
</comment>
<evidence type="ECO:0000313" key="10">
    <source>
        <dbReference type="EMBL" id="OAA57993.1"/>
    </source>
</evidence>
<dbReference type="SMART" id="SM00906">
    <property type="entry name" value="Fungal_trans"/>
    <property type="match status" value="1"/>
</dbReference>
<dbReference type="AlphaFoldDB" id="A0A167QV16"/>
<organism evidence="10 11">
    <name type="scientific">Niveomyces insectorum RCEF 264</name>
    <dbReference type="NCBI Taxonomy" id="1081102"/>
    <lineage>
        <taxon>Eukaryota</taxon>
        <taxon>Fungi</taxon>
        <taxon>Dikarya</taxon>
        <taxon>Ascomycota</taxon>
        <taxon>Pezizomycotina</taxon>
        <taxon>Sordariomycetes</taxon>
        <taxon>Hypocreomycetidae</taxon>
        <taxon>Hypocreales</taxon>
        <taxon>Cordycipitaceae</taxon>
        <taxon>Niveomyces</taxon>
    </lineage>
</organism>
<feature type="domain" description="Zn(2)-C6 fungal-type" evidence="9">
    <location>
        <begin position="13"/>
        <end position="43"/>
    </location>
</feature>
<feature type="region of interest" description="Disordered" evidence="8">
    <location>
        <begin position="178"/>
        <end position="211"/>
    </location>
</feature>
<dbReference type="SMART" id="SM00066">
    <property type="entry name" value="GAL4"/>
    <property type="match status" value="1"/>
</dbReference>
<dbReference type="InterPro" id="IPR036864">
    <property type="entry name" value="Zn2-C6_fun-type_DNA-bd_sf"/>
</dbReference>
<dbReference type="InterPro" id="IPR007219">
    <property type="entry name" value="XnlR_reg_dom"/>
</dbReference>
<evidence type="ECO:0000256" key="8">
    <source>
        <dbReference type="SAM" id="MobiDB-lite"/>
    </source>
</evidence>
<keyword evidence="2" id="KW-0479">Metal-binding</keyword>
<keyword evidence="4" id="KW-0805">Transcription regulation</keyword>
<keyword evidence="7" id="KW-0539">Nucleus</keyword>
<evidence type="ECO:0000256" key="4">
    <source>
        <dbReference type="ARBA" id="ARBA00023015"/>
    </source>
</evidence>
<keyword evidence="11" id="KW-1185">Reference proteome</keyword>
<keyword evidence="3" id="KW-0862">Zinc</keyword>
<gene>
    <name evidence="10" type="ORF">SPI_06878</name>
</gene>
<dbReference type="Pfam" id="PF00172">
    <property type="entry name" value="Zn_clus"/>
    <property type="match status" value="1"/>
</dbReference>
<feature type="region of interest" description="Disordered" evidence="8">
    <location>
        <begin position="109"/>
        <end position="149"/>
    </location>
</feature>
<dbReference type="GO" id="GO:0000981">
    <property type="term" value="F:DNA-binding transcription factor activity, RNA polymerase II-specific"/>
    <property type="evidence" value="ECO:0007669"/>
    <property type="project" value="InterPro"/>
</dbReference>
<name>A0A167QV16_9HYPO</name>
<dbReference type="PANTHER" id="PTHR31313:SF81">
    <property type="entry name" value="TY1 ENHANCER ACTIVATOR"/>
    <property type="match status" value="1"/>
</dbReference>
<dbReference type="PANTHER" id="PTHR31313">
    <property type="entry name" value="TY1 ENHANCER ACTIVATOR"/>
    <property type="match status" value="1"/>
</dbReference>
<dbReference type="Pfam" id="PF04082">
    <property type="entry name" value="Fungal_trans"/>
    <property type="match status" value="1"/>
</dbReference>
<feature type="compositionally biased region" description="Pro residues" evidence="8">
    <location>
        <begin position="185"/>
        <end position="197"/>
    </location>
</feature>
<dbReference type="OrthoDB" id="4161332at2759"/>
<dbReference type="InterPro" id="IPR051615">
    <property type="entry name" value="Transcr_Regulatory_Elem"/>
</dbReference>
<feature type="compositionally biased region" description="Low complexity" evidence="8">
    <location>
        <begin position="109"/>
        <end position="132"/>
    </location>
</feature>
<dbReference type="GO" id="GO:0008270">
    <property type="term" value="F:zinc ion binding"/>
    <property type="evidence" value="ECO:0007669"/>
    <property type="project" value="InterPro"/>
</dbReference>
<evidence type="ECO:0000313" key="11">
    <source>
        <dbReference type="Proteomes" id="UP000076874"/>
    </source>
</evidence>
<dbReference type="CDD" id="cd00067">
    <property type="entry name" value="GAL4"/>
    <property type="match status" value="1"/>
</dbReference>
<dbReference type="PROSITE" id="PS00463">
    <property type="entry name" value="ZN2_CY6_FUNGAL_1"/>
    <property type="match status" value="1"/>
</dbReference>
<reference evidence="10 11" key="1">
    <citation type="journal article" date="2016" name="Genome Biol. Evol.">
        <title>Divergent and convergent evolution of fungal pathogenicity.</title>
        <authorList>
            <person name="Shang Y."/>
            <person name="Xiao G."/>
            <person name="Zheng P."/>
            <person name="Cen K."/>
            <person name="Zhan S."/>
            <person name="Wang C."/>
        </authorList>
    </citation>
    <scope>NUCLEOTIDE SEQUENCE [LARGE SCALE GENOMIC DNA]</scope>
    <source>
        <strain evidence="10 11">RCEF 264</strain>
    </source>
</reference>
<evidence type="ECO:0000256" key="1">
    <source>
        <dbReference type="ARBA" id="ARBA00004123"/>
    </source>
</evidence>
<evidence type="ECO:0000256" key="6">
    <source>
        <dbReference type="ARBA" id="ARBA00023163"/>
    </source>
</evidence>
<dbReference type="GO" id="GO:0006351">
    <property type="term" value="P:DNA-templated transcription"/>
    <property type="evidence" value="ECO:0007669"/>
    <property type="project" value="InterPro"/>
</dbReference>
<sequence length="700" mass="76255">MAGEKRKRAYGVSCVSCREKKISCDGVRPRCGGCKDTEEECRVPPPVRPLRRFQAASTNGSAAPSSQAAGAPLSILQMNERMARMERRMEQLEDMLGVDANDLPWSPLSASPTAAAAGGSAAAATKRTAQSGSDGGHAGSGGSPATTSPAAYEGAKYQLTVDGEGNVVYHGLTSWSRGPNVVPDTPVPPPPPPPPPSASTSQPPAGSFDAYNPDDDAALAPMFQAIATSKHISVAPALGNALLDAYFCYQVFNILERSTFLRHMALGGPMFSEFLLMSMYASATRMIDGLDAAQRKTQGELFERLAKEYLAKELEGPSKIATIQGLLLLSGRACSLGNISQGWNQAGLAFRMIQDLGIHLAPEKVVGAANLSREEQATRDRLFWAAFIWDKSISLALGREPTFPPRVGRDPSTMVDFDDDEAPWTAYFVDPLNCPPTLVNYVYQPKRRVAAFRYLGQLCLILHDVIMELYSTESRLNARQRTHFIGKTCRRIEDVWTTVPDTMKFNPARPSPPPWIFILQMLYHATSILVYRLVVEPAEIATAEGHAGTCLQHSITANQMAVRFIETFGERMTYVGMYSSFVAASFDIVLLEAKRADIQLGALERLDAWLDIMEKCVKKGPSIRRSIDHISSSVWSVVAKNPILALSEPGQRIMALHFQHAPPVLTSVADTAMLTNELEVGLGAFDFFDLFAPMPEPLGL</sequence>
<dbReference type="Gene3D" id="4.10.240.10">
    <property type="entry name" value="Zn(2)-C6 fungal-type DNA-binding domain"/>
    <property type="match status" value="1"/>
</dbReference>
<evidence type="ECO:0000256" key="3">
    <source>
        <dbReference type="ARBA" id="ARBA00022833"/>
    </source>
</evidence>
<dbReference type="InterPro" id="IPR001138">
    <property type="entry name" value="Zn2Cys6_DnaBD"/>
</dbReference>
<feature type="compositionally biased region" description="Gly residues" evidence="8">
    <location>
        <begin position="133"/>
        <end position="142"/>
    </location>
</feature>
<evidence type="ECO:0000256" key="2">
    <source>
        <dbReference type="ARBA" id="ARBA00022723"/>
    </source>
</evidence>
<dbReference type="Proteomes" id="UP000076874">
    <property type="component" value="Unassembled WGS sequence"/>
</dbReference>
<evidence type="ECO:0000256" key="5">
    <source>
        <dbReference type="ARBA" id="ARBA00023125"/>
    </source>
</evidence>
<dbReference type="STRING" id="1081102.A0A167QV16"/>
<dbReference type="EMBL" id="AZHD01000013">
    <property type="protein sequence ID" value="OAA57993.1"/>
    <property type="molecule type" value="Genomic_DNA"/>
</dbReference>